<name>A0A1M6AMP9_9FIRM</name>
<dbReference type="GO" id="GO:0009244">
    <property type="term" value="P:lipopolysaccharide core region biosynthetic process"/>
    <property type="evidence" value="ECO:0007669"/>
    <property type="project" value="TreeGrafter"/>
</dbReference>
<protein>
    <submittedName>
        <fullName evidence="1">ADP-heptose:LPS heptosyltransferase</fullName>
    </submittedName>
</protein>
<proteinExistence type="predicted"/>
<evidence type="ECO:0000313" key="1">
    <source>
        <dbReference type="EMBL" id="SHI37789.1"/>
    </source>
</evidence>
<dbReference type="AlphaFoldDB" id="A0A1M6AMP9"/>
<dbReference type="RefSeq" id="WP_080325242.1">
    <property type="nucleotide sequence ID" value="NZ_FQYW01000004.1"/>
</dbReference>
<organism evidence="1 2">
    <name type="scientific">Anaerovibrio lipolyticus DSM 3074</name>
    <dbReference type="NCBI Taxonomy" id="1120997"/>
    <lineage>
        <taxon>Bacteria</taxon>
        <taxon>Bacillati</taxon>
        <taxon>Bacillota</taxon>
        <taxon>Negativicutes</taxon>
        <taxon>Selenomonadales</taxon>
        <taxon>Selenomonadaceae</taxon>
        <taxon>Anaerovibrio</taxon>
    </lineage>
</organism>
<accession>A0A1M6AMP9</accession>
<gene>
    <name evidence="1" type="ORF">SAMN02745671_00441</name>
</gene>
<dbReference type="Gene3D" id="3.40.50.2000">
    <property type="entry name" value="Glycogen Phosphorylase B"/>
    <property type="match status" value="1"/>
</dbReference>
<sequence length="473" mass="54017">MWKYLFPFGKITQGSNIVIYGAGVIGNQYIEQLRATNYANIVAVADREWQKFEVHDIKMVAPEKLIDLSFDKVMIAIKNDSIRNKVATDLVQTYCVPNSKIVSDSPIFSEKSAILSVYNKAPVGASCFSNAISLAVLLGKGLGDAIISKRFIHELIKEFGNAISLDLYVDGSIYDFIKVLFSDEEGINQINSNETVPFTGTCYNYDLAFYPGYILQMYHVNHESIQKKNSRFASKINQLLTIINDEYLDNTRVIENNVLFSRCKKKGINAYTSYAFDGLFPINDTKVHIPLCEEYKEKFQKLKLPDRYITINFGWGYNGHEDDNKYIPNKIWPIKRYEEFLSLFKLENPNISVVQLGMKESYHIKGADRYVFGENIETVKYILQDSSLHLDCEGGLVHIATQLGTRCAVLFGPTPVHFFGYPQNINIVSKVCSECYYLDTDFSVCYRRLDRPECMWGITAEQVMEAIKDQFIS</sequence>
<dbReference type="PANTHER" id="PTHR30160">
    <property type="entry name" value="TETRAACYLDISACCHARIDE 4'-KINASE-RELATED"/>
    <property type="match status" value="1"/>
</dbReference>
<dbReference type="InterPro" id="IPR051199">
    <property type="entry name" value="LPS_LOS_Heptosyltrfase"/>
</dbReference>
<dbReference type="SUPFAM" id="SSF51735">
    <property type="entry name" value="NAD(P)-binding Rossmann-fold domains"/>
    <property type="match status" value="1"/>
</dbReference>
<keyword evidence="1" id="KW-0808">Transferase</keyword>
<reference evidence="1 2" key="1">
    <citation type="submission" date="2016-11" db="EMBL/GenBank/DDBJ databases">
        <authorList>
            <person name="Jaros S."/>
            <person name="Januszkiewicz K."/>
            <person name="Wedrychowicz H."/>
        </authorList>
    </citation>
    <scope>NUCLEOTIDE SEQUENCE [LARGE SCALE GENOMIC DNA]</scope>
    <source>
        <strain evidence="1 2">DSM 3074</strain>
    </source>
</reference>
<dbReference type="GO" id="GO:0008713">
    <property type="term" value="F:ADP-heptose-lipopolysaccharide heptosyltransferase activity"/>
    <property type="evidence" value="ECO:0007669"/>
    <property type="project" value="TreeGrafter"/>
</dbReference>
<dbReference type="SUPFAM" id="SSF53756">
    <property type="entry name" value="UDP-Glycosyltransferase/glycogen phosphorylase"/>
    <property type="match status" value="1"/>
</dbReference>
<dbReference type="GO" id="GO:0005829">
    <property type="term" value="C:cytosol"/>
    <property type="evidence" value="ECO:0007669"/>
    <property type="project" value="TreeGrafter"/>
</dbReference>
<dbReference type="OrthoDB" id="2068453at2"/>
<dbReference type="Proteomes" id="UP000191240">
    <property type="component" value="Unassembled WGS sequence"/>
</dbReference>
<dbReference type="Gene3D" id="3.40.50.720">
    <property type="entry name" value="NAD(P)-binding Rossmann-like Domain"/>
    <property type="match status" value="1"/>
</dbReference>
<dbReference type="EMBL" id="FQYW01000004">
    <property type="protein sequence ID" value="SHI37789.1"/>
    <property type="molecule type" value="Genomic_DNA"/>
</dbReference>
<evidence type="ECO:0000313" key="2">
    <source>
        <dbReference type="Proteomes" id="UP000191240"/>
    </source>
</evidence>
<dbReference type="InterPro" id="IPR036291">
    <property type="entry name" value="NAD(P)-bd_dom_sf"/>
</dbReference>